<dbReference type="GO" id="GO:0005525">
    <property type="term" value="F:GTP binding"/>
    <property type="evidence" value="ECO:0007669"/>
    <property type="project" value="InterPro"/>
</dbReference>
<dbReference type="SUPFAM" id="SSF54211">
    <property type="entry name" value="Ribosomal protein S5 domain 2-like"/>
    <property type="match status" value="1"/>
</dbReference>
<organism evidence="2 3">
    <name type="scientific">Bigelowiella natans</name>
    <name type="common">Pedinomonas minutissima</name>
    <name type="synonym">Chlorarachnion sp. (strain CCMP621)</name>
    <dbReference type="NCBI Taxonomy" id="227086"/>
    <lineage>
        <taxon>Eukaryota</taxon>
        <taxon>Sar</taxon>
        <taxon>Rhizaria</taxon>
        <taxon>Cercozoa</taxon>
        <taxon>Chlorarachniophyceae</taxon>
        <taxon>Bigelowiella</taxon>
    </lineage>
</organism>
<dbReference type="PANTHER" id="PTHR42908:SF6">
    <property type="entry name" value="116 KDA U5 SMALL NUCLEAR RIBONUCLEOPROTEIN COMPONENT"/>
    <property type="match status" value="1"/>
</dbReference>
<dbReference type="SMART" id="SM00838">
    <property type="entry name" value="EFG_C"/>
    <property type="match status" value="1"/>
</dbReference>
<dbReference type="InterPro" id="IPR035655">
    <property type="entry name" value="U5-116kDa_C"/>
</dbReference>
<dbReference type="SUPFAM" id="SSF52540">
    <property type="entry name" value="P-loop containing nucleoside triphosphate hydrolases"/>
    <property type="match status" value="1"/>
</dbReference>
<dbReference type="InterPro" id="IPR035647">
    <property type="entry name" value="EFG_III/V"/>
</dbReference>
<name>Q3LWJ5_BIGNA</name>
<dbReference type="Pfam" id="PF00009">
    <property type="entry name" value="GTP_EFTU"/>
    <property type="match status" value="1"/>
</dbReference>
<dbReference type="InterPro" id="IPR000795">
    <property type="entry name" value="T_Tr_GTP-bd_dom"/>
</dbReference>
<geneLocation type="nucleomorph" evidence="2"/>
<dbReference type="InterPro" id="IPR027417">
    <property type="entry name" value="P-loop_NTPase"/>
</dbReference>
<feature type="domain" description="Elongation factor EFG" evidence="1">
    <location>
        <begin position="768"/>
        <end position="860"/>
    </location>
</feature>
<evidence type="ECO:0000313" key="3">
    <source>
        <dbReference type="Proteomes" id="UP000243425"/>
    </source>
</evidence>
<dbReference type="GeneID" id="5788365"/>
<dbReference type="GO" id="GO:0071007">
    <property type="term" value="C:U2-type catalytic step 2 spliceosome"/>
    <property type="evidence" value="ECO:0007669"/>
    <property type="project" value="TreeGrafter"/>
</dbReference>
<dbReference type="Gene3D" id="3.30.70.870">
    <property type="entry name" value="Elongation Factor G (Translational Gtpase), domain 3"/>
    <property type="match status" value="1"/>
</dbReference>
<dbReference type="GO" id="GO:0003924">
    <property type="term" value="F:GTPase activity"/>
    <property type="evidence" value="ECO:0007669"/>
    <property type="project" value="InterPro"/>
</dbReference>
<keyword evidence="2" id="KW-0542">Nucleomorph</keyword>
<evidence type="ECO:0000259" key="1">
    <source>
        <dbReference type="SMART" id="SM00838"/>
    </source>
</evidence>
<dbReference type="InterPro" id="IPR014721">
    <property type="entry name" value="Ribsml_uS5_D2-typ_fold_subgr"/>
</dbReference>
<dbReference type="RefSeq" id="XP_001712783.1">
    <property type="nucleotide sequence ID" value="XM_001712731.1"/>
</dbReference>
<dbReference type="CDD" id="cd04098">
    <property type="entry name" value="eEF2_C_snRNP"/>
    <property type="match status" value="1"/>
</dbReference>
<dbReference type="SUPFAM" id="SSF54980">
    <property type="entry name" value="EF-G C-terminal domain-like"/>
    <property type="match status" value="1"/>
</dbReference>
<dbReference type="GO" id="GO:0005829">
    <property type="term" value="C:cytosol"/>
    <property type="evidence" value="ECO:0007669"/>
    <property type="project" value="TreeGrafter"/>
</dbReference>
<evidence type="ECO:0000313" key="2">
    <source>
        <dbReference type="EMBL" id="ABA27171.1"/>
    </source>
</evidence>
<dbReference type="CDD" id="cd00881">
    <property type="entry name" value="GTP_translation_factor"/>
    <property type="match status" value="1"/>
</dbReference>
<dbReference type="GO" id="GO:0046540">
    <property type="term" value="C:U4/U6 x U5 tri-snRNP complex"/>
    <property type="evidence" value="ECO:0007669"/>
    <property type="project" value="TreeGrafter"/>
</dbReference>
<dbReference type="AlphaFoldDB" id="Q3LWJ5"/>
<dbReference type="GO" id="GO:0030623">
    <property type="term" value="F:U5 snRNA binding"/>
    <property type="evidence" value="ECO:0007669"/>
    <property type="project" value="TreeGrafter"/>
</dbReference>
<accession>Q3LWJ5</accession>
<protein>
    <submittedName>
        <fullName evidence="2">mRNA splicing factor U5 snRNP</fullName>
    </submittedName>
</protein>
<dbReference type="Proteomes" id="UP000243425">
    <property type="component" value="Nucleomorph 1"/>
</dbReference>
<dbReference type="InterPro" id="IPR000640">
    <property type="entry name" value="EFG_V-like"/>
</dbReference>
<dbReference type="Gene3D" id="3.40.50.300">
    <property type="entry name" value="P-loop containing nucleotide triphosphate hydrolases"/>
    <property type="match status" value="1"/>
</dbReference>
<dbReference type="EMBL" id="DQ158856">
    <property type="protein sequence ID" value="ABA27171.1"/>
    <property type="molecule type" value="Genomic_DNA"/>
</dbReference>
<dbReference type="PANTHER" id="PTHR42908">
    <property type="entry name" value="TRANSLATION ELONGATION FACTOR-RELATED"/>
    <property type="match status" value="1"/>
</dbReference>
<proteinExistence type="predicted"/>
<dbReference type="Gene3D" id="3.30.230.10">
    <property type="match status" value="1"/>
</dbReference>
<sequence length="901" mass="105307">MKEYTNTGTLNHVSEQKFHNIYEKKFRNFSFQEEDSNITRENRKKKSELYRKFLFSLFSSIDEFFIYKMIDNERQIRTISVAGSINSGKSSFLTSIISFNSPYLKDSIYKHMRTDEDIMKTTIIMTPLLKSIRKNNKYNTYYFLDTPGHSNLFQDFNLALCISDGVIITIDSIEGVTLQTKKIINSCLYTKKKIFILITKIDRLISELRLPPSTFYDKIQSIIFDVNLIIKNSNKKQDYFSFSKSNIGILSAEIGLFLTSEILNKLYHSIYPTIFKLFFPKEWIWHTENFIVGKNILKSNPKEPGSHNPIIFFAIIPIYKLYSFCLSENPLKIMQFIHKTNFSNTLLNLNFPLKNLMKFVFKSVFDYPQSTYEKFSEYFESSKHLNQLFTNSMSKQSSKKSSIFSHTAKNHFYDKYMEKKVFLGIKFFPNSYGKKFLLFGRILNGKIVNNDSLYAKNFNNIVHNFKINHFFLINCFQLKRIKSIKKGNCLVIEENNNLNEIPILITEESKVYESNPFIDKNLLKNTYPLKITIEPAYSMDLTKLLSGIQKYLKTSKNTIASVQESGTVQISGIGEFALNLMIKEICDFFSLLKVKVSNPFISLKETIECSSKFKSISIAQKSRIYMEIMTEKINLIKEKNEITKKYLSYQNDEMKHFYTQEYIMEKVKISNLSNNLWSYQVHDGFLNILSEYKTSYNDKQILKIRSTLIKAFLMACRTGPICMEPVVNINFAIQEIKSIEKIQQIFKKEISSCMKKLCHSSILISTPRILEPYSEIEVVTPFESSKMIFNILLNRRAIILNDMPIQGTLHYRILFLIPTINTIGLETDIRYHTQGQSLIIGFFKGWYIVPGYPISNQNNIKKNNIAHNYMKKIRRKKGMSEKINFSNLINESIIMKLLFNK</sequence>
<reference evidence="2 3" key="1">
    <citation type="journal article" date="2006" name="Proc. Natl. Acad. Sci. U.S.A.">
        <title>Complete nucleotide sequence of the chlorarachniophyte nucleomorph: nature's smallest nucleus.</title>
        <authorList>
            <person name="Gilson P.R."/>
            <person name="Su V."/>
            <person name="Slamovits C.H."/>
            <person name="Reith M.E."/>
            <person name="Keeling P.J."/>
            <person name="McFadden G.I."/>
        </authorList>
    </citation>
    <scope>NUCLEOTIDE SEQUENCE [LARGE SCALE GENOMIC DNA]</scope>
    <source>
        <strain evidence="3">CCMP621</strain>
    </source>
</reference>
<dbReference type="Pfam" id="PF00679">
    <property type="entry name" value="EFG_C"/>
    <property type="match status" value="1"/>
</dbReference>
<dbReference type="GO" id="GO:0000398">
    <property type="term" value="P:mRNA splicing, via spliceosome"/>
    <property type="evidence" value="ECO:0007669"/>
    <property type="project" value="TreeGrafter"/>
</dbReference>
<dbReference type="Gene3D" id="3.30.70.240">
    <property type="match status" value="1"/>
</dbReference>
<dbReference type="InterPro" id="IPR020568">
    <property type="entry name" value="Ribosomal_Su5_D2-typ_SF"/>
</dbReference>